<dbReference type="EMBL" id="CAJFDI010000005">
    <property type="protein sequence ID" value="CAD5232380.1"/>
    <property type="molecule type" value="Genomic_DNA"/>
</dbReference>
<dbReference type="SMR" id="A0A1I7S5H9"/>
<dbReference type="WBParaSite" id="BXY_0826400.1">
    <property type="protein sequence ID" value="BXY_0826400.1"/>
    <property type="gene ID" value="BXY_0826400"/>
</dbReference>
<protein>
    <submittedName>
        <fullName evidence="2">(pine wood nematode) hypothetical protein</fullName>
    </submittedName>
</protein>
<dbReference type="Proteomes" id="UP000659654">
    <property type="component" value="Unassembled WGS sequence"/>
</dbReference>
<accession>A0A1I7S5H9</accession>
<keyword evidence="5" id="KW-1185">Reference proteome</keyword>
<dbReference type="eggNOG" id="ENOG502T12G">
    <property type="taxonomic scope" value="Eukaryota"/>
</dbReference>
<evidence type="ECO:0000313" key="2">
    <source>
        <dbReference type="EMBL" id="CAD5232380.1"/>
    </source>
</evidence>
<feature type="domain" description="COMM" evidence="1">
    <location>
        <begin position="81"/>
        <end position="128"/>
    </location>
</feature>
<dbReference type="Proteomes" id="UP000095284">
    <property type="component" value="Unplaced"/>
</dbReference>
<dbReference type="Proteomes" id="UP000582659">
    <property type="component" value="Unassembled WGS sequence"/>
</dbReference>
<reference evidence="3" key="2">
    <citation type="submission" date="2020-08" db="EMBL/GenBank/DDBJ databases">
        <authorList>
            <person name="Kikuchi T."/>
        </authorList>
    </citation>
    <scope>NUCLEOTIDE SEQUENCE</scope>
    <source>
        <strain evidence="2">Ka4C1</strain>
    </source>
</reference>
<dbReference type="AlphaFoldDB" id="A0A1I7S5H9"/>
<evidence type="ECO:0000313" key="3">
    <source>
        <dbReference type="EMBL" id="CAG9124724.1"/>
    </source>
</evidence>
<evidence type="ECO:0000313" key="6">
    <source>
        <dbReference type="WBParaSite" id="BXY_0826400.1"/>
    </source>
</evidence>
<evidence type="ECO:0000259" key="1">
    <source>
        <dbReference type="Pfam" id="PF07258"/>
    </source>
</evidence>
<gene>
    <name evidence="2" type="ORF">BXYJ_LOCUS12471</name>
</gene>
<evidence type="ECO:0000313" key="4">
    <source>
        <dbReference type="Proteomes" id="UP000095284"/>
    </source>
</evidence>
<name>A0A1I7S5H9_BURXY</name>
<dbReference type="InterPro" id="IPR017920">
    <property type="entry name" value="COMM"/>
</dbReference>
<dbReference type="EMBL" id="CAJFCV020000005">
    <property type="protein sequence ID" value="CAG9124724.1"/>
    <property type="molecule type" value="Genomic_DNA"/>
</dbReference>
<sequence>MAQEIGRQIIEDMYISLTTGKLIGNREYVSKLPQLTKAYHVIKNLRASTDVEKSLEAFELVKSDKDVFLELIKKEKAKDMFDWKVNLVLSNSQTFKCLTPKIELKIDGKDLEFDVETFEQLRYEVAKALNRLQKYHEIA</sequence>
<proteinExistence type="predicted"/>
<dbReference type="Pfam" id="PF07258">
    <property type="entry name" value="COMM_domain"/>
    <property type="match status" value="1"/>
</dbReference>
<organism evidence="4 6">
    <name type="scientific">Bursaphelenchus xylophilus</name>
    <name type="common">Pinewood nematode worm</name>
    <name type="synonym">Aphelenchoides xylophilus</name>
    <dbReference type="NCBI Taxonomy" id="6326"/>
    <lineage>
        <taxon>Eukaryota</taxon>
        <taxon>Metazoa</taxon>
        <taxon>Ecdysozoa</taxon>
        <taxon>Nematoda</taxon>
        <taxon>Chromadorea</taxon>
        <taxon>Rhabditida</taxon>
        <taxon>Tylenchina</taxon>
        <taxon>Tylenchomorpha</taxon>
        <taxon>Aphelenchoidea</taxon>
        <taxon>Aphelenchoididae</taxon>
        <taxon>Bursaphelenchus</taxon>
    </lineage>
</organism>
<evidence type="ECO:0000313" key="5">
    <source>
        <dbReference type="Proteomes" id="UP000659654"/>
    </source>
</evidence>
<reference evidence="6" key="1">
    <citation type="submission" date="2016-11" db="UniProtKB">
        <authorList>
            <consortium name="WormBaseParasite"/>
        </authorList>
    </citation>
    <scope>IDENTIFICATION</scope>
</reference>
<dbReference type="OrthoDB" id="5773249at2759"/>